<feature type="compositionally biased region" description="Gly residues" evidence="3">
    <location>
        <begin position="91"/>
        <end position="109"/>
    </location>
</feature>
<dbReference type="PROSITE" id="PS50102">
    <property type="entry name" value="RRM"/>
    <property type="match status" value="1"/>
</dbReference>
<comment type="caution">
    <text evidence="5">The sequence shown here is derived from an EMBL/GenBank/DDBJ whole genome shotgun (WGS) entry which is preliminary data.</text>
</comment>
<feature type="region of interest" description="Disordered" evidence="3">
    <location>
        <begin position="251"/>
        <end position="270"/>
    </location>
</feature>
<gene>
    <name evidence="5" type="ORF">JKILLFL_G2776</name>
</gene>
<name>A0A9N8QPU6_9BASI</name>
<dbReference type="Proteomes" id="UP000836404">
    <property type="component" value="Unassembled WGS sequence"/>
</dbReference>
<dbReference type="InterPro" id="IPR000504">
    <property type="entry name" value="RRM_dom"/>
</dbReference>
<feature type="compositionally biased region" description="Basic and acidic residues" evidence="3">
    <location>
        <begin position="261"/>
        <end position="270"/>
    </location>
</feature>
<dbReference type="SUPFAM" id="SSF54928">
    <property type="entry name" value="RNA-binding domain, RBD"/>
    <property type="match status" value="1"/>
</dbReference>
<dbReference type="CDD" id="cd12372">
    <property type="entry name" value="RRM_CFIm68_CFIm59"/>
    <property type="match status" value="1"/>
</dbReference>
<comment type="similarity">
    <text evidence="1">Belongs to the RRM CPSF6/7 family.</text>
</comment>
<keyword evidence="6" id="KW-1185">Reference proteome</keyword>
<protein>
    <recommendedName>
        <fullName evidence="4">RRM domain-containing protein</fullName>
    </recommendedName>
</protein>
<evidence type="ECO:0000256" key="1">
    <source>
        <dbReference type="ARBA" id="ARBA00006265"/>
    </source>
</evidence>
<reference evidence="5 6" key="1">
    <citation type="submission" date="2020-10" db="EMBL/GenBank/DDBJ databases">
        <authorList>
            <person name="Sedaghatjoo S."/>
        </authorList>
    </citation>
    <scope>NUCLEOTIDE SEQUENCE [LARGE SCALE GENOMIC DNA]</scope>
    <source>
        <strain evidence="5 6">LLFL</strain>
    </source>
</reference>
<dbReference type="GO" id="GO:0006397">
    <property type="term" value="P:mRNA processing"/>
    <property type="evidence" value="ECO:0007669"/>
    <property type="project" value="UniProtKB-KW"/>
</dbReference>
<feature type="compositionally biased region" description="Low complexity" evidence="3">
    <location>
        <begin position="70"/>
        <end position="82"/>
    </location>
</feature>
<dbReference type="EMBL" id="CAJHJF010008332">
    <property type="protein sequence ID" value="CAD6966156.1"/>
    <property type="molecule type" value="Genomic_DNA"/>
</dbReference>
<dbReference type="InterPro" id="IPR012677">
    <property type="entry name" value="Nucleotide-bd_a/b_plait_sf"/>
</dbReference>
<dbReference type="GO" id="GO:0005634">
    <property type="term" value="C:nucleus"/>
    <property type="evidence" value="ECO:0007669"/>
    <property type="project" value="UniProtKB-SubCell"/>
</dbReference>
<keyword evidence="2" id="KW-0694">RNA-binding</keyword>
<feature type="compositionally biased region" description="Low complexity" evidence="3">
    <location>
        <begin position="131"/>
        <end position="149"/>
    </location>
</feature>
<feature type="compositionally biased region" description="Low complexity" evidence="3">
    <location>
        <begin position="20"/>
        <end position="42"/>
    </location>
</feature>
<evidence type="ECO:0000313" key="5">
    <source>
        <dbReference type="EMBL" id="CAD6966156.1"/>
    </source>
</evidence>
<dbReference type="InterPro" id="IPR034772">
    <property type="entry name" value="CPSF6/7"/>
</dbReference>
<evidence type="ECO:0000256" key="3">
    <source>
        <dbReference type="SAM" id="MobiDB-lite"/>
    </source>
</evidence>
<feature type="non-terminal residue" evidence="5">
    <location>
        <position position="1"/>
    </location>
</feature>
<accession>A0A9N8QPU6</accession>
<dbReference type="InterPro" id="IPR035979">
    <property type="entry name" value="RBD_domain_sf"/>
</dbReference>
<dbReference type="PANTHER" id="PTHR23204">
    <property type="entry name" value="CLEAVAGE AND POLYADENYLATION SPECIFIC FACTOR"/>
    <property type="match status" value="1"/>
</dbReference>
<proteinExistence type="inferred from homology"/>
<dbReference type="AlphaFoldDB" id="A0A9N8QPU6"/>
<evidence type="ECO:0000313" key="6">
    <source>
        <dbReference type="Proteomes" id="UP000836404"/>
    </source>
</evidence>
<evidence type="ECO:0000259" key="4">
    <source>
        <dbReference type="PROSITE" id="PS50102"/>
    </source>
</evidence>
<feature type="domain" description="RRM" evidence="4">
    <location>
        <begin position="171"/>
        <end position="252"/>
    </location>
</feature>
<organism evidence="5 6">
    <name type="scientific">Tilletia laevis</name>
    <dbReference type="NCBI Taxonomy" id="157183"/>
    <lineage>
        <taxon>Eukaryota</taxon>
        <taxon>Fungi</taxon>
        <taxon>Dikarya</taxon>
        <taxon>Basidiomycota</taxon>
        <taxon>Ustilaginomycotina</taxon>
        <taxon>Exobasidiomycetes</taxon>
        <taxon>Tilletiales</taxon>
        <taxon>Tilletiaceae</taxon>
        <taxon>Tilletia</taxon>
    </lineage>
</organism>
<feature type="compositionally biased region" description="Pro residues" evidence="3">
    <location>
        <begin position="59"/>
        <end position="69"/>
    </location>
</feature>
<evidence type="ECO:0000256" key="2">
    <source>
        <dbReference type="PROSITE-ProRule" id="PRU00176"/>
    </source>
</evidence>
<dbReference type="Gene3D" id="3.30.70.330">
    <property type="match status" value="1"/>
</dbReference>
<sequence length="270" mass="27866">MDDELDLYGDDIYADATNVPASATPAQPSASASGSSSTQPGPAKKEATEESLYGDVGPAPGPGAGPGPGPASAAQGSSSGVGVKREREDSAGGGGPNGTGNGNGYNGGGRDPHDGRTPPQHQQNMMMGVVPGQSQSQSQSQSQGYAQGPGPSPLRPPTLSRPKNHDPNVQDAVYIGELQWWTSDEHLREAASHAGVSISINDVSFSEHKVNGKSKGVAYVETGGAGEAARLRDWFENNEFQGRKASVTLTTSANGNPFRAMPKDQQRNTN</sequence>
<feature type="region of interest" description="Disordered" evidence="3">
    <location>
        <begin position="18"/>
        <end position="170"/>
    </location>
</feature>
<dbReference type="GO" id="GO:0003723">
    <property type="term" value="F:RNA binding"/>
    <property type="evidence" value="ECO:0007669"/>
    <property type="project" value="UniProtKB-UniRule"/>
</dbReference>